<dbReference type="PANTHER" id="PTHR34106:SF5">
    <property type="entry name" value="GLYCOSIDASE"/>
    <property type="match status" value="1"/>
</dbReference>
<organism evidence="4 5">
    <name type="scientific">Chryseotalea sanaruensis</name>
    <dbReference type="NCBI Taxonomy" id="2482724"/>
    <lineage>
        <taxon>Bacteria</taxon>
        <taxon>Pseudomonadati</taxon>
        <taxon>Bacteroidota</taxon>
        <taxon>Cytophagia</taxon>
        <taxon>Cytophagales</taxon>
        <taxon>Chryseotaleaceae</taxon>
        <taxon>Chryseotalea</taxon>
    </lineage>
</organism>
<proteinExistence type="inferred from homology"/>
<dbReference type="PANTHER" id="PTHR34106">
    <property type="entry name" value="GLYCOSIDASE"/>
    <property type="match status" value="1"/>
</dbReference>
<dbReference type="AlphaFoldDB" id="A0A401U6C1"/>
<comment type="caution">
    <text evidence="4">The sequence shown here is derived from an EMBL/GenBank/DDBJ whole genome shotgun (WGS) entry which is preliminary data.</text>
</comment>
<gene>
    <name evidence="4" type="ORF">SanaruYs_06170</name>
</gene>
<evidence type="ECO:0000256" key="2">
    <source>
        <dbReference type="ARBA" id="ARBA00022679"/>
    </source>
</evidence>
<evidence type="ECO:0000256" key="1">
    <source>
        <dbReference type="ARBA" id="ARBA00022676"/>
    </source>
</evidence>
<keyword evidence="5" id="KW-1185">Reference proteome</keyword>
<dbReference type="GO" id="GO:0016757">
    <property type="term" value="F:glycosyltransferase activity"/>
    <property type="evidence" value="ECO:0007669"/>
    <property type="project" value="UniProtKB-KW"/>
</dbReference>
<evidence type="ECO:0000313" key="5">
    <source>
        <dbReference type="Proteomes" id="UP000288227"/>
    </source>
</evidence>
<keyword evidence="2" id="KW-0808">Transferase</keyword>
<comment type="similarity">
    <text evidence="3">Belongs to the glycosyl hydrolase 130 family.</text>
</comment>
<dbReference type="InterPro" id="IPR007184">
    <property type="entry name" value="Mannoside_phosphorylase"/>
</dbReference>
<keyword evidence="1" id="KW-0328">Glycosyltransferase</keyword>
<dbReference type="CDD" id="cd18614">
    <property type="entry name" value="GH130"/>
    <property type="match status" value="1"/>
</dbReference>
<name>A0A401U6C1_9BACT</name>
<accession>A0A401U6C1</accession>
<evidence type="ECO:0000256" key="3">
    <source>
        <dbReference type="ARBA" id="ARBA00024356"/>
    </source>
</evidence>
<dbReference type="InterPro" id="IPR023296">
    <property type="entry name" value="Glyco_hydro_beta-prop_sf"/>
</dbReference>
<dbReference type="EMBL" id="BHXQ01000001">
    <property type="protein sequence ID" value="GCC50402.1"/>
    <property type="molecule type" value="Genomic_DNA"/>
</dbReference>
<dbReference type="Gene3D" id="2.115.10.20">
    <property type="entry name" value="Glycosyl hydrolase domain, family 43"/>
    <property type="match status" value="2"/>
</dbReference>
<reference evidence="4 5" key="1">
    <citation type="submission" date="2018-11" db="EMBL/GenBank/DDBJ databases">
        <title>Chryseotalea sanarue gen. nov., sp., nov., a member of the family Cytophagaceae, isolated from a brackish lake in Hamamatsu Japan.</title>
        <authorList>
            <person name="Maejima Y."/>
            <person name="Iino T."/>
            <person name="Muraguchi Y."/>
            <person name="Fukuda K."/>
            <person name="Ohkuma M."/>
            <person name="Moriuchi R."/>
            <person name="Dohra H."/>
            <person name="Kimbara K."/>
            <person name="Shintani M."/>
        </authorList>
    </citation>
    <scope>NUCLEOTIDE SEQUENCE [LARGE SCALE GENOMIC DNA]</scope>
    <source>
        <strain evidence="4 5">Ys</strain>
    </source>
</reference>
<dbReference type="CDD" id="cd18611">
    <property type="entry name" value="GH130"/>
    <property type="match status" value="1"/>
</dbReference>
<dbReference type="SUPFAM" id="SSF75005">
    <property type="entry name" value="Arabinanase/levansucrase/invertase"/>
    <property type="match status" value="2"/>
</dbReference>
<evidence type="ECO:0000313" key="4">
    <source>
        <dbReference type="EMBL" id="GCC50402.1"/>
    </source>
</evidence>
<sequence>MELEGINMPISSIGYATSVNGIAFSDRRQIIKPEFDWERYGCEDPRITFCNGKYYIFYTALSTYPFSANGIRIGLAITKDFKTFEKHPVTGFNSKAMAMFPEKINNKYAAILTVHTDLPPAKIALALFDREEDLWNEAFWINWYSNLNQHIISLLRDSNDHLEVGAQPIKTDKGWLMIFSYIENYFTDTKHFKIEAALLDMENPLKIIGRTEEPLLFPEKEYELHGEVSNITFPSGAVLDNKNIYLYYGAADTFSCLAIGDAQTLIEKLSLNEPIQFNESKWIRQGFHRYHRNPIISPRPEFEWEAMATFNPAVIYEDNKFHIVYRAMSFEMTSVFGYASSSDGVHIDERLPNPIYEPTANFERKLRPGNSGCEDPRLTLIDNELYMFYTAFDGYTPRVAFTSISIADFINRHWNWKSPKVITPPNIPDKDACVLSKKIKGKFMLFHRMNDFICLNAADDLNFEGDRWLNDSTAIIKPRKSYWDNSKFGIAGPPIEIKQGWLMLYHRATLPSPSVYKVEAALLDLQDPSIVLAQTDATLLEPETCYEEKGIVPNVVFPCGAVLLNGMIHLYYGGGDRVVAVARMELKNILKRFGICE</sequence>
<evidence type="ECO:0008006" key="6">
    <source>
        <dbReference type="Google" id="ProtNLM"/>
    </source>
</evidence>
<dbReference type="Proteomes" id="UP000288227">
    <property type="component" value="Unassembled WGS sequence"/>
</dbReference>
<protein>
    <recommendedName>
        <fullName evidence="6">Glycosidase</fullName>
    </recommendedName>
</protein>
<dbReference type="Pfam" id="PF04041">
    <property type="entry name" value="Glyco_hydro_130"/>
    <property type="match status" value="2"/>
</dbReference>